<sequence length="65" mass="7497">MTLCRVGMVGCLLSCLGCLLRSFKFDTVVQMFATVLCYVPSSFLLRHRLVHLYRLTVKKRRQANC</sequence>
<keyword evidence="2" id="KW-1185">Reference proteome</keyword>
<organism evidence="1 2">
    <name type="scientific">Linnemannia elongata AG-77</name>
    <dbReference type="NCBI Taxonomy" id="1314771"/>
    <lineage>
        <taxon>Eukaryota</taxon>
        <taxon>Fungi</taxon>
        <taxon>Fungi incertae sedis</taxon>
        <taxon>Mucoromycota</taxon>
        <taxon>Mortierellomycotina</taxon>
        <taxon>Mortierellomycetes</taxon>
        <taxon>Mortierellales</taxon>
        <taxon>Mortierellaceae</taxon>
        <taxon>Linnemannia</taxon>
    </lineage>
</organism>
<dbReference type="EMBL" id="KV442015">
    <property type="protein sequence ID" value="OAQ35172.1"/>
    <property type="molecule type" value="Genomic_DNA"/>
</dbReference>
<proteinExistence type="predicted"/>
<reference evidence="1 2" key="1">
    <citation type="submission" date="2016-05" db="EMBL/GenBank/DDBJ databases">
        <title>Genome sequencing reveals origins of a unique bacterial endosymbiosis in the earliest lineages of terrestrial Fungi.</title>
        <authorList>
            <consortium name="DOE Joint Genome Institute"/>
            <person name="Uehling J."/>
            <person name="Gryganskyi A."/>
            <person name="Hameed K."/>
            <person name="Tschaplinski T."/>
            <person name="Misztal P."/>
            <person name="Wu S."/>
            <person name="Desiro A."/>
            <person name="Vande Pol N."/>
            <person name="Du Z.-Y."/>
            <person name="Zienkiewicz A."/>
            <person name="Zienkiewicz K."/>
            <person name="Morin E."/>
            <person name="Tisserant E."/>
            <person name="Splivallo R."/>
            <person name="Hainaut M."/>
            <person name="Henrissat B."/>
            <person name="Ohm R."/>
            <person name="Kuo A."/>
            <person name="Yan J."/>
            <person name="Lipzen A."/>
            <person name="Nolan M."/>
            <person name="Labutti K."/>
            <person name="Barry K."/>
            <person name="Goldstein A."/>
            <person name="Labbe J."/>
            <person name="Schadt C."/>
            <person name="Tuskan G."/>
            <person name="Grigoriev I."/>
            <person name="Martin F."/>
            <person name="Vilgalys R."/>
            <person name="Bonito G."/>
        </authorList>
    </citation>
    <scope>NUCLEOTIDE SEQUENCE [LARGE SCALE GENOMIC DNA]</scope>
    <source>
        <strain evidence="1 2">AG-77</strain>
    </source>
</reference>
<name>A0A197KBT5_9FUNG</name>
<evidence type="ECO:0000313" key="1">
    <source>
        <dbReference type="EMBL" id="OAQ35172.1"/>
    </source>
</evidence>
<accession>A0A197KBT5</accession>
<dbReference type="AlphaFoldDB" id="A0A197KBT5"/>
<evidence type="ECO:0000313" key="2">
    <source>
        <dbReference type="Proteomes" id="UP000078512"/>
    </source>
</evidence>
<gene>
    <name evidence="1" type="ORF">K457DRAFT_651076</name>
</gene>
<protein>
    <submittedName>
        <fullName evidence="1">Uncharacterized protein</fullName>
    </submittedName>
</protein>
<dbReference type="Proteomes" id="UP000078512">
    <property type="component" value="Unassembled WGS sequence"/>
</dbReference>